<keyword evidence="4" id="KW-1185">Reference proteome</keyword>
<sequence>MNKNLFSLRSAVLAAALAASSVAAHAGTVISATLSFDDVAAGSNANSVLAPRGSALRFVSPDREDDLDEYGSETGTFHWVDATATYGEVKVIASEFAVSGGNVLSNDGQHILLSFASPVTITAFSVFQDKSGFGNEQTDGSYFSFLDASGHEIAGSQVFFTQFGNPGLELKSTGTFANVSSIFLPAGVNYDNLSLTAVAAVPEPGSWALLGSGLLLLGAMSRRRRF</sequence>
<evidence type="ECO:0000313" key="3">
    <source>
        <dbReference type="EMBL" id="MBB4249113.1"/>
    </source>
</evidence>
<proteinExistence type="predicted"/>
<dbReference type="RefSeq" id="WP_153118005.1">
    <property type="nucleotide sequence ID" value="NZ_JACIGE010000018.1"/>
</dbReference>
<feature type="domain" description="Ice-binding protein C-terminal" evidence="2">
    <location>
        <begin position="200"/>
        <end position="224"/>
    </location>
</feature>
<organism evidence="3 4">
    <name type="scientific">Rhodocyclus tenuis</name>
    <name type="common">Rhodospirillum tenue</name>
    <dbReference type="NCBI Taxonomy" id="1066"/>
    <lineage>
        <taxon>Bacteria</taxon>
        <taxon>Pseudomonadati</taxon>
        <taxon>Pseudomonadota</taxon>
        <taxon>Betaproteobacteria</taxon>
        <taxon>Rhodocyclales</taxon>
        <taxon>Rhodocyclaceae</taxon>
        <taxon>Rhodocyclus</taxon>
    </lineage>
</organism>
<feature type="signal peptide" evidence="1">
    <location>
        <begin position="1"/>
        <end position="26"/>
    </location>
</feature>
<dbReference type="Pfam" id="PF07589">
    <property type="entry name" value="PEP-CTERM"/>
    <property type="match status" value="1"/>
</dbReference>
<dbReference type="NCBIfam" id="TIGR02595">
    <property type="entry name" value="PEP_CTERM"/>
    <property type="match status" value="1"/>
</dbReference>
<accession>A0A840G9V6</accession>
<dbReference type="InterPro" id="IPR013424">
    <property type="entry name" value="Ice-binding_C"/>
</dbReference>
<feature type="chain" id="PRO_5032494999" description="Ice-binding protein C-terminal domain-containing protein" evidence="1">
    <location>
        <begin position="27"/>
        <end position="226"/>
    </location>
</feature>
<keyword evidence="1" id="KW-0732">Signal</keyword>
<reference evidence="3 4" key="1">
    <citation type="submission" date="2020-08" db="EMBL/GenBank/DDBJ databases">
        <title>Genome sequencing of Purple Non-Sulfur Bacteria from various extreme environments.</title>
        <authorList>
            <person name="Mayer M."/>
        </authorList>
    </citation>
    <scope>NUCLEOTIDE SEQUENCE [LARGE SCALE GENOMIC DNA]</scope>
    <source>
        <strain evidence="3 4">2761</strain>
    </source>
</reference>
<protein>
    <recommendedName>
        <fullName evidence="2">Ice-binding protein C-terminal domain-containing protein</fullName>
    </recommendedName>
</protein>
<evidence type="ECO:0000256" key="1">
    <source>
        <dbReference type="SAM" id="SignalP"/>
    </source>
</evidence>
<dbReference type="Proteomes" id="UP000587070">
    <property type="component" value="Unassembled WGS sequence"/>
</dbReference>
<evidence type="ECO:0000259" key="2">
    <source>
        <dbReference type="Pfam" id="PF07589"/>
    </source>
</evidence>
<name>A0A840G9V6_RHOTE</name>
<comment type="caution">
    <text evidence="3">The sequence shown here is derived from an EMBL/GenBank/DDBJ whole genome shotgun (WGS) entry which is preliminary data.</text>
</comment>
<dbReference type="AlphaFoldDB" id="A0A840G9V6"/>
<evidence type="ECO:0000313" key="4">
    <source>
        <dbReference type="Proteomes" id="UP000587070"/>
    </source>
</evidence>
<gene>
    <name evidence="3" type="ORF">GGD90_003517</name>
</gene>
<dbReference type="OrthoDB" id="9939625at2"/>
<dbReference type="EMBL" id="JACIGE010000018">
    <property type="protein sequence ID" value="MBB4249113.1"/>
    <property type="molecule type" value="Genomic_DNA"/>
</dbReference>